<reference evidence="1" key="1">
    <citation type="submission" date="2020-04" db="EMBL/GenBank/DDBJ databases">
        <authorList>
            <person name="Alioto T."/>
            <person name="Alioto T."/>
            <person name="Gomez Garrido J."/>
        </authorList>
    </citation>
    <scope>NUCLEOTIDE SEQUENCE</scope>
    <source>
        <strain evidence="1">A484AB</strain>
    </source>
</reference>
<dbReference type="AlphaFoldDB" id="A0A7D9HTS6"/>
<proteinExistence type="predicted"/>
<name>A0A7D9HTS6_PARCT</name>
<dbReference type="Proteomes" id="UP001152795">
    <property type="component" value="Unassembled WGS sequence"/>
</dbReference>
<comment type="caution">
    <text evidence="1">The sequence shown here is derived from an EMBL/GenBank/DDBJ whole genome shotgun (WGS) entry which is preliminary data.</text>
</comment>
<dbReference type="EMBL" id="CACRXK020001646">
    <property type="protein sequence ID" value="CAB3990358.1"/>
    <property type="molecule type" value="Genomic_DNA"/>
</dbReference>
<gene>
    <name evidence="1" type="ORF">PACLA_8A075241</name>
</gene>
<protein>
    <submittedName>
        <fullName evidence="1">Uncharacterized protein</fullName>
    </submittedName>
</protein>
<organism evidence="1 2">
    <name type="scientific">Paramuricea clavata</name>
    <name type="common">Red gorgonian</name>
    <name type="synonym">Violescent sea-whip</name>
    <dbReference type="NCBI Taxonomy" id="317549"/>
    <lineage>
        <taxon>Eukaryota</taxon>
        <taxon>Metazoa</taxon>
        <taxon>Cnidaria</taxon>
        <taxon>Anthozoa</taxon>
        <taxon>Octocorallia</taxon>
        <taxon>Malacalcyonacea</taxon>
        <taxon>Plexauridae</taxon>
        <taxon>Paramuricea</taxon>
    </lineage>
</organism>
<accession>A0A7D9HTS6</accession>
<sequence length="174" mass="20311">MTTESELPRRTVRKCYLITYSQADSQKFPTRDSFASAVVQSFSVCETKSKILHWACSRSRAPQRSWFHYHMSIKFDGNRRWLKSKEYLMEYHGIPVYFSDNYNDYYTAYKYITNMYVEALHSESHPDLKSAAAPRTERAKATWCRSSKQKRDDAQTQSANLSCSLASLKQLRSA</sequence>
<keyword evidence="2" id="KW-1185">Reference proteome</keyword>
<dbReference type="OrthoDB" id="5957838at2759"/>
<evidence type="ECO:0000313" key="2">
    <source>
        <dbReference type="Proteomes" id="UP001152795"/>
    </source>
</evidence>
<evidence type="ECO:0000313" key="1">
    <source>
        <dbReference type="EMBL" id="CAB3990358.1"/>
    </source>
</evidence>